<proteinExistence type="predicted"/>
<name>A0A818YU85_9BILA</name>
<sequence>GLPSYDDAAYNKK</sequence>
<evidence type="ECO:0000313" key="2">
    <source>
        <dbReference type="Proteomes" id="UP000663866"/>
    </source>
</evidence>
<reference evidence="1" key="1">
    <citation type="submission" date="2021-02" db="EMBL/GenBank/DDBJ databases">
        <authorList>
            <person name="Nowell W R."/>
        </authorList>
    </citation>
    <scope>NUCLEOTIDE SEQUENCE</scope>
</reference>
<keyword evidence="2" id="KW-1185">Reference proteome</keyword>
<comment type="caution">
    <text evidence="1">The sequence shown here is derived from an EMBL/GenBank/DDBJ whole genome shotgun (WGS) entry which is preliminary data.</text>
</comment>
<dbReference type="Proteomes" id="UP000663866">
    <property type="component" value="Unassembled WGS sequence"/>
</dbReference>
<evidence type="ECO:0000313" key="1">
    <source>
        <dbReference type="EMBL" id="CAF3760163.1"/>
    </source>
</evidence>
<accession>A0A818YU85</accession>
<feature type="non-terminal residue" evidence="1">
    <location>
        <position position="1"/>
    </location>
</feature>
<gene>
    <name evidence="1" type="ORF">OVN521_LOCUS1638</name>
</gene>
<dbReference type="EMBL" id="CAJOBG010000116">
    <property type="protein sequence ID" value="CAF3760163.1"/>
    <property type="molecule type" value="Genomic_DNA"/>
</dbReference>
<protein>
    <submittedName>
        <fullName evidence="1">Uncharacterized protein</fullName>
    </submittedName>
</protein>
<organism evidence="1 2">
    <name type="scientific">Rotaria magnacalcarata</name>
    <dbReference type="NCBI Taxonomy" id="392030"/>
    <lineage>
        <taxon>Eukaryota</taxon>
        <taxon>Metazoa</taxon>
        <taxon>Spiralia</taxon>
        <taxon>Gnathifera</taxon>
        <taxon>Rotifera</taxon>
        <taxon>Eurotatoria</taxon>
        <taxon>Bdelloidea</taxon>
        <taxon>Philodinida</taxon>
        <taxon>Philodinidae</taxon>
        <taxon>Rotaria</taxon>
    </lineage>
</organism>